<evidence type="ECO:0000313" key="6">
    <source>
        <dbReference type="Proteomes" id="UP000715441"/>
    </source>
</evidence>
<dbReference type="PANTHER" id="PTHR43401:SF2">
    <property type="entry name" value="L-THREONINE 3-DEHYDROGENASE"/>
    <property type="match status" value="1"/>
</dbReference>
<name>A0ABX1JC29_9PSEU</name>
<evidence type="ECO:0000259" key="3">
    <source>
        <dbReference type="Pfam" id="PF00107"/>
    </source>
</evidence>
<dbReference type="Proteomes" id="UP000715441">
    <property type="component" value="Unassembled WGS sequence"/>
</dbReference>
<dbReference type="Pfam" id="PF00107">
    <property type="entry name" value="ADH_zinc_N"/>
    <property type="match status" value="1"/>
</dbReference>
<dbReference type="EMBL" id="JAAXLS010000020">
    <property type="protein sequence ID" value="NKQ56165.1"/>
    <property type="molecule type" value="Genomic_DNA"/>
</dbReference>
<comment type="caution">
    <text evidence="5">The sequence shown here is derived from an EMBL/GenBank/DDBJ whole genome shotgun (WGS) entry which is preliminary data.</text>
</comment>
<dbReference type="InterPro" id="IPR013154">
    <property type="entry name" value="ADH-like_N"/>
</dbReference>
<feature type="domain" description="Alcohol dehydrogenase-like C-terminal" evidence="3">
    <location>
        <begin position="157"/>
        <end position="266"/>
    </location>
</feature>
<reference evidence="5 6" key="1">
    <citation type="submission" date="2020-04" db="EMBL/GenBank/DDBJ databases">
        <title>Novel species.</title>
        <authorList>
            <person name="Teo W.F.A."/>
            <person name="Lipun K."/>
            <person name="Srisuk N."/>
            <person name="Duangmal K."/>
        </authorList>
    </citation>
    <scope>NUCLEOTIDE SEQUENCE [LARGE SCALE GENOMIC DNA]</scope>
    <source>
        <strain evidence="5 6">K13G38</strain>
    </source>
</reference>
<proteinExistence type="predicted"/>
<dbReference type="InterPro" id="IPR013149">
    <property type="entry name" value="ADH-like_C"/>
</dbReference>
<feature type="domain" description="Alcohol dehydrogenase-like N-terminal" evidence="4">
    <location>
        <begin position="27"/>
        <end position="112"/>
    </location>
</feature>
<dbReference type="InterPro" id="IPR011032">
    <property type="entry name" value="GroES-like_sf"/>
</dbReference>
<dbReference type="Pfam" id="PF08240">
    <property type="entry name" value="ADH_N"/>
    <property type="match status" value="1"/>
</dbReference>
<organism evidence="5 6">
    <name type="scientific">Amycolatopsis acididurans</name>
    <dbReference type="NCBI Taxonomy" id="2724524"/>
    <lineage>
        <taxon>Bacteria</taxon>
        <taxon>Bacillati</taxon>
        <taxon>Actinomycetota</taxon>
        <taxon>Actinomycetes</taxon>
        <taxon>Pseudonocardiales</taxon>
        <taxon>Pseudonocardiaceae</taxon>
        <taxon>Amycolatopsis</taxon>
    </lineage>
</organism>
<evidence type="ECO:0000313" key="5">
    <source>
        <dbReference type="EMBL" id="NKQ56165.1"/>
    </source>
</evidence>
<accession>A0ABX1JC29</accession>
<dbReference type="InterPro" id="IPR036291">
    <property type="entry name" value="NAD(P)-bd_dom_sf"/>
</dbReference>
<evidence type="ECO:0000256" key="1">
    <source>
        <dbReference type="ARBA" id="ARBA00001947"/>
    </source>
</evidence>
<dbReference type="Gene3D" id="3.40.50.720">
    <property type="entry name" value="NAD(P)-binding Rossmann-like Domain"/>
    <property type="match status" value="1"/>
</dbReference>
<sequence>MWAFRLSAPAVLDKVSAGAPGPQALLDGQVMVKLAAGGLCGSDLPFFRGARNDVVPMDDESDYSMTPIGVSMHEIVGEVVASRDTALRTGAKVVGWATGMNGLAEYVVTDGASLAEYDPALAAGTAVMLQPLACVLYAVDQMGQVEGVDAAVLGLGPIGLLFAHVLRSRGASSVVGVDRVSRSEVADLFGLDRAVHASCDRWAAGIHEGAQPGLVVEAIGHQVGTLASAISAVAPQGEVHYFGVPDDDWYPLNMHQLIRKHLTLRSGTTLDRRNYLLQAGEYLRRYPDLMNCYVTDVYPVAEAQRAFESAIAPAAGRLKIVLEV</sequence>
<evidence type="ECO:0000259" key="4">
    <source>
        <dbReference type="Pfam" id="PF08240"/>
    </source>
</evidence>
<keyword evidence="2" id="KW-0560">Oxidoreductase</keyword>
<gene>
    <name evidence="5" type="ORF">HFP15_25120</name>
</gene>
<keyword evidence="6" id="KW-1185">Reference proteome</keyword>
<comment type="cofactor">
    <cofactor evidence="1">
        <name>Zn(2+)</name>
        <dbReference type="ChEBI" id="CHEBI:29105"/>
    </cofactor>
</comment>
<dbReference type="InterPro" id="IPR050129">
    <property type="entry name" value="Zn_alcohol_dh"/>
</dbReference>
<evidence type="ECO:0000256" key="2">
    <source>
        <dbReference type="ARBA" id="ARBA00023002"/>
    </source>
</evidence>
<dbReference type="Gene3D" id="3.90.180.10">
    <property type="entry name" value="Medium-chain alcohol dehydrogenases, catalytic domain"/>
    <property type="match status" value="2"/>
</dbReference>
<dbReference type="SUPFAM" id="SSF51735">
    <property type="entry name" value="NAD(P)-binding Rossmann-fold domains"/>
    <property type="match status" value="1"/>
</dbReference>
<dbReference type="PANTHER" id="PTHR43401">
    <property type="entry name" value="L-THREONINE 3-DEHYDROGENASE"/>
    <property type="match status" value="1"/>
</dbReference>
<protein>
    <submittedName>
        <fullName evidence="5">Zinc-binding dehydrogenase</fullName>
    </submittedName>
</protein>
<dbReference type="SUPFAM" id="SSF50129">
    <property type="entry name" value="GroES-like"/>
    <property type="match status" value="1"/>
</dbReference>